<dbReference type="PANTHER" id="PTHR45527:SF1">
    <property type="entry name" value="FATTY ACID SYNTHASE"/>
    <property type="match status" value="1"/>
</dbReference>
<dbReference type="SUPFAM" id="SSF56801">
    <property type="entry name" value="Acetyl-CoA synthetase-like"/>
    <property type="match status" value="2"/>
</dbReference>
<dbReference type="InterPro" id="IPR023213">
    <property type="entry name" value="CAT-like_dom_sf"/>
</dbReference>
<dbReference type="NCBIfam" id="NF003417">
    <property type="entry name" value="PRK04813.1"/>
    <property type="match status" value="3"/>
</dbReference>
<dbReference type="PROSITE" id="PS00455">
    <property type="entry name" value="AMP_BINDING"/>
    <property type="match status" value="2"/>
</dbReference>
<keyword evidence="3" id="KW-0677">Repeat</keyword>
<dbReference type="Gene3D" id="3.30.559.30">
    <property type="entry name" value="Nonribosomal peptide synthetase, condensation domain"/>
    <property type="match status" value="3"/>
</dbReference>
<dbReference type="InterPro" id="IPR045851">
    <property type="entry name" value="AMP-bd_C_sf"/>
</dbReference>
<keyword evidence="8" id="KW-1185">Reference proteome</keyword>
<comment type="similarity">
    <text evidence="2">Belongs to the ATP-dependent AMP-binding enzyme family.</text>
</comment>
<dbReference type="PROSITE" id="PS50075">
    <property type="entry name" value="CARRIER"/>
    <property type="match status" value="2"/>
</dbReference>
<dbReference type="Gene3D" id="2.30.38.10">
    <property type="entry name" value="Luciferase, Domain 3"/>
    <property type="match status" value="1"/>
</dbReference>
<dbReference type="Gene3D" id="3.30.559.10">
    <property type="entry name" value="Chloramphenicol acetyltransferase-like domain"/>
    <property type="match status" value="2"/>
</dbReference>
<evidence type="ECO:0000256" key="2">
    <source>
        <dbReference type="ARBA" id="ARBA00006432"/>
    </source>
</evidence>
<dbReference type="NCBIfam" id="TIGR01733">
    <property type="entry name" value="AA-adenyl-dom"/>
    <property type="match status" value="2"/>
</dbReference>
<reference evidence="7" key="1">
    <citation type="submission" date="2022-09" db="EMBL/GenBank/DDBJ databases">
        <title>Genome analysis and characterization of larvicidal activity of Brevibacillus strains.</title>
        <authorList>
            <person name="Patrusheva E.V."/>
            <person name="Izotova A.O."/>
            <person name="Toshchakov S.V."/>
            <person name="Sineoky S.P."/>
        </authorList>
    </citation>
    <scope>NUCLEOTIDE SEQUENCE</scope>
    <source>
        <strain evidence="7">VKPM_B-13244</strain>
    </source>
</reference>
<feature type="domain" description="Carrier" evidence="6">
    <location>
        <begin position="979"/>
        <end position="1054"/>
    </location>
</feature>
<evidence type="ECO:0000256" key="1">
    <source>
        <dbReference type="ARBA" id="ARBA00001957"/>
    </source>
</evidence>
<dbReference type="SUPFAM" id="SSF52777">
    <property type="entry name" value="CoA-dependent acyltransferases"/>
    <property type="match status" value="5"/>
</dbReference>
<dbReference type="InterPro" id="IPR010071">
    <property type="entry name" value="AA_adenyl_dom"/>
</dbReference>
<evidence type="ECO:0000256" key="3">
    <source>
        <dbReference type="ARBA" id="ARBA00022737"/>
    </source>
</evidence>
<dbReference type="EMBL" id="JAPTNG010000005">
    <property type="protein sequence ID" value="MCZ0830639.1"/>
    <property type="molecule type" value="Genomic_DNA"/>
</dbReference>
<evidence type="ECO:0000256" key="5">
    <source>
        <dbReference type="ARBA" id="ARBA00023268"/>
    </source>
</evidence>
<dbReference type="InterPro" id="IPR036736">
    <property type="entry name" value="ACP-like_sf"/>
</dbReference>
<dbReference type="InterPro" id="IPR013217">
    <property type="entry name" value="Methyltransf_12"/>
</dbReference>
<dbReference type="Gene3D" id="3.30.300.30">
    <property type="match status" value="2"/>
</dbReference>
<dbReference type="Gene3D" id="3.40.50.980">
    <property type="match status" value="2"/>
</dbReference>
<evidence type="ECO:0000313" key="7">
    <source>
        <dbReference type="EMBL" id="MCZ0830639.1"/>
    </source>
</evidence>
<comment type="cofactor">
    <cofactor evidence="1">
        <name>pantetheine 4'-phosphate</name>
        <dbReference type="ChEBI" id="CHEBI:47942"/>
    </cofactor>
</comment>
<dbReference type="Gene3D" id="1.10.1200.10">
    <property type="entry name" value="ACP-like"/>
    <property type="match status" value="2"/>
</dbReference>
<dbReference type="CDD" id="cd19531">
    <property type="entry name" value="LCL_NRPS-like"/>
    <property type="match status" value="1"/>
</dbReference>
<dbReference type="Pfam" id="PF00668">
    <property type="entry name" value="Condensation"/>
    <property type="match status" value="2"/>
</dbReference>
<feature type="domain" description="Carrier" evidence="6">
    <location>
        <begin position="2313"/>
        <end position="2388"/>
    </location>
</feature>
<dbReference type="Gene3D" id="3.40.50.12780">
    <property type="entry name" value="N-terminal domain of ligase-like"/>
    <property type="match status" value="2"/>
</dbReference>
<dbReference type="InterPro" id="IPR000873">
    <property type="entry name" value="AMP-dep_synth/lig_dom"/>
</dbReference>
<dbReference type="Pfam" id="PF13193">
    <property type="entry name" value="AMP-binding_C"/>
    <property type="match status" value="2"/>
</dbReference>
<dbReference type="Proteomes" id="UP001067708">
    <property type="component" value="Unassembled WGS sequence"/>
</dbReference>
<name>A0ABT4HW82_9BACL</name>
<sequence length="2591" mass="295358">MEWMYMGETMKIDKANVEEILGLTPSQEGILFYYLYNLESREYYEQLSLNLEGSVQPELMKQAWDYLAQQNEMLRTIYRWENLEKPVQIILKDKPVSFGQIDLSTVPVEQKMEKLANVKQQDLQEPLHLHIEPFRVTLCKLTDNQYEMIITNHHILYDGWSNGVLLNEFFQAYHNLKAGQEHTAKEKSKFKDFIKWSQSQQKKEEVALFWKNLLDGFDTKSDVLARKEYSLEATKQGKSYTYGFTQGLTKRLQAFVQEQNITIASFFYTVWGMVLQRYNNNQDVVFGVTSSGRTAPIIGIDQMVGLFINTLPFRVQNLSDETIIDLLQMVHQQVKAREAFEAIPLVDVKKWTQLDNQESIFDSIMIVQNYPMDFSLMNKFSDLSVRSYEMNELTNYPLCLEIVMNEDVELRITYHQNRFDESTIEHIAGHVLQMTEGILSDPNAKLFSIEMMTPFEKTLILEKFNDTTVENLQKQTIHQLFESQVERTPDQVAIVYEGAHLTYRELNDRANQLARTLRAEGVGSDQLVGILVERSLDMMVGLLGILKAGGAYVPIDPVYPEERIRYMLEDTGAKLVVAHSHLQERITFAGKCLAVDEESSYQDLTTNLEPISTPSDLAYVMYTSGSTGRPKGVMISHQSVINQVDGITDRIDFSSGKSILCITTISFDPFILETFLSLSKGVRVVIASEAQQADPKVLSEIIWKEKIDMLQMTPPRMQMLLSSMHGTERVNCLEGVREIMLGGEAPPVSLLQTLRTYTGARLYNMYGPTETTVWSSVAEIKTGEVITVGKPLMNKYFYVVSAQNQLQPIGVAGELCIAGEGLARGYWNLPELTAKKFVENPFVPGSLMHKTGDLAKWLPDGTIECLGRIDHQVKIRGYRIELGEVEAQLVKIKEVREAVVIAREDQDGTKHLCAYFVADKQLTVNELKRSLSSELPNYMVPSYFMQLDKLPHSPNGKIDRKSLPAPEGISINTGVEYAAPRTELELKMVQIWSEILQVEKIGVNDNFFELGGHSLRASQFVSKLRKVSNKQLSLRAVFHTPTIAELASLVESEASIAYGQIEKAPVQDYYPISSAQKRLFVLEKMEQGSTTYNMPGMITLKGNIDRNRMEKAFHQLIDRHEALRTSFHFINNEVVQQIHSKVNFSISEHSLWENMDEKIAQSELITQLVEAFVQPFDLQQAPLLRVKLVHVEKEEYLLLFDMHHIISDGSTLELFIEEFMSLYAGEQLPELAIQYKDYTVWHNSQIASDEWAKNEQYWLSQFADEIPILHLPTDFARPPLKSFRGDSVWMGLNKEETAAINQFAFENNVTPFMVLLAAYHFLLATYSGQNDQVIGSPIAGRTHADLQNVMGMFVNTLPIRNRVDQEDSFVSFLARVKQNVLLAYEHQEYPFEELVQKLDVERNVDRNPVFDTMFILQNMDSKELALEDISISQLEFPIKTSKFDLTLEAKVREGRYHFRLEYCKDLFLKRTAEQLLKHFIHFVQMVMKNPNLTFESLELLLPEEKNQLLVEFNDTAMFYDKDKTIHQLFAERVKLTPNQIALMCEERSLTYQELDERANQIAHYLLEHHQVQPNQLIGILIERSEFILIAMLGILKAGAAYVPIDPVLPDERVKVIVNEASISVVLSTSRFIHQLNALQWECPTLDTFVCLDKDEITSIDSTQTNDLIDQKLWNHIGSVGNDEISIGGWVSSYTGQPFSLEEMSEYSKNVLHKLKPHLNSQTRVLEIGCSSGLTMFELAPYVGSYYGTDLSDVIIEKNRQRMLREGVLNMKLATLPAHEIDQLDERDFDVVILNSVIQYFPNHNYLRFVLIKALELMGKNGVLFVGDIMDLSLKEEMIRSLTEHKKTQIQDDKHRTKTEFTTELFISRSFLEDWLSKHDEVTHVTFSQKEHTIENELTRYRYDALFTIDKACLSEDALTKKNVSIQRRQQHGASMINSQSTEAINTSIDANSLCYVCFTSGSTGKPKGVMIEHRGVHNFIEAAVKIMPFQEGKRLVSVTNISFDVLVLETFVPLVKGVTVVIATEGEQRDPKRLSRLIINKEASMIQVTPSRLQLLMNDKECHHSLHLLEVIMIGGEAFSTVQLNGLQAITQAKLFNLYGPTETTVYSAIADLTNKDTVTIGQPIGNTSIYIVDKHNKLVPLGVQGELCIAGDGVARGYLNQPTLTSEKFVSDPFHADSSVRMYRTGDIARWCEDGTLEYLGRSDHQVKIRGYRIELGEIEQRLQSHDEITEAIVLSREDTFGNKILIAYIVAHTELSVAPLREFVKEALPEYMVPAHFVQIEKMPLTPSGKADRRALENTTSRLSTGTAFVAASNEIEEVLLSIWEELLGVTGFGVHDNFFDLGGNSLLLVRMHSRVDEKYPNHVTVTDMFTYPSISKIANLIMHGDKEQARTFTLPSISMGRDYFASNQMSEPGSIFEAELTSTTVLKLQRLAELEQVNIDDVFVAAYAFLLSQISGSEQLSVQLLMQAPNQFMSLDVDISSMTNFSELFRYVHQKQKAEKEIKVYEADRLSGLVMSKEPMTVTPLLYRKGLATKRSEINDIFDILLEIESGSNYINFRLDYQPQRLRSEKMKELLHAYMKLLAMILEN</sequence>
<evidence type="ECO:0000259" key="6">
    <source>
        <dbReference type="PROSITE" id="PS50075"/>
    </source>
</evidence>
<gene>
    <name evidence="7" type="ORF">O0535_07530</name>
</gene>
<dbReference type="InterPro" id="IPR042099">
    <property type="entry name" value="ANL_N_sf"/>
</dbReference>
<dbReference type="SUPFAM" id="SSF53335">
    <property type="entry name" value="S-adenosyl-L-methionine-dependent methyltransferases"/>
    <property type="match status" value="1"/>
</dbReference>
<keyword evidence="4" id="KW-0045">Antibiotic biosynthesis</keyword>
<dbReference type="PANTHER" id="PTHR45527">
    <property type="entry name" value="NONRIBOSOMAL PEPTIDE SYNTHETASE"/>
    <property type="match status" value="1"/>
</dbReference>
<dbReference type="Gene3D" id="3.40.50.150">
    <property type="entry name" value="Vaccinia Virus protein VP39"/>
    <property type="match status" value="1"/>
</dbReference>
<proteinExistence type="inferred from homology"/>
<dbReference type="InterPro" id="IPR009081">
    <property type="entry name" value="PP-bd_ACP"/>
</dbReference>
<keyword evidence="5" id="KW-0511">Multifunctional enzyme</keyword>
<evidence type="ECO:0000256" key="4">
    <source>
        <dbReference type="ARBA" id="ARBA00023194"/>
    </source>
</evidence>
<dbReference type="Pfam" id="PF00501">
    <property type="entry name" value="AMP-binding"/>
    <property type="match status" value="3"/>
</dbReference>
<dbReference type="SUPFAM" id="SSF47336">
    <property type="entry name" value="ACP-like"/>
    <property type="match status" value="2"/>
</dbReference>
<organism evidence="7 8">
    <name type="scientific">Brevibacillus halotolerans</name>
    <dbReference type="NCBI Taxonomy" id="1507437"/>
    <lineage>
        <taxon>Bacteria</taxon>
        <taxon>Bacillati</taxon>
        <taxon>Bacillota</taxon>
        <taxon>Bacilli</taxon>
        <taxon>Bacillales</taxon>
        <taxon>Paenibacillaceae</taxon>
        <taxon>Brevibacillus</taxon>
    </lineage>
</organism>
<dbReference type="InterPro" id="IPR029063">
    <property type="entry name" value="SAM-dependent_MTases_sf"/>
</dbReference>
<dbReference type="InterPro" id="IPR025110">
    <property type="entry name" value="AMP-bd_C"/>
</dbReference>
<dbReference type="InterPro" id="IPR001242">
    <property type="entry name" value="Condensation_dom"/>
</dbReference>
<dbReference type="CDD" id="cd05930">
    <property type="entry name" value="A_NRPS"/>
    <property type="match status" value="1"/>
</dbReference>
<protein>
    <submittedName>
        <fullName evidence="7">Amino acid adenylation domain-containing protein</fullName>
    </submittedName>
</protein>
<accession>A0ABT4HW82</accession>
<dbReference type="Pfam" id="PF00550">
    <property type="entry name" value="PP-binding"/>
    <property type="match status" value="2"/>
</dbReference>
<dbReference type="CDD" id="cd02440">
    <property type="entry name" value="AdoMet_MTases"/>
    <property type="match status" value="1"/>
</dbReference>
<evidence type="ECO:0000313" key="8">
    <source>
        <dbReference type="Proteomes" id="UP001067708"/>
    </source>
</evidence>
<dbReference type="Pfam" id="PF08242">
    <property type="entry name" value="Methyltransf_12"/>
    <property type="match status" value="1"/>
</dbReference>
<comment type="caution">
    <text evidence="7">The sequence shown here is derived from an EMBL/GenBank/DDBJ whole genome shotgun (WGS) entry which is preliminary data.</text>
</comment>
<dbReference type="InterPro" id="IPR020845">
    <property type="entry name" value="AMP-binding_CS"/>
</dbReference>